<dbReference type="InterPro" id="IPR053864">
    <property type="entry name" value="DUF6933"/>
</dbReference>
<proteinExistence type="predicted"/>
<accession>A0A9X2VZ51</accession>
<feature type="domain" description="DUF6933" evidence="1">
    <location>
        <begin position="3"/>
        <end position="155"/>
    </location>
</feature>
<dbReference type="Pfam" id="PF22016">
    <property type="entry name" value="DUF6933"/>
    <property type="match status" value="1"/>
</dbReference>
<keyword evidence="3" id="KW-1185">Reference proteome</keyword>
<dbReference type="RefSeq" id="WP_259630267.1">
    <property type="nucleotide sequence ID" value="NZ_JANYMP010000056.1"/>
</dbReference>
<comment type="caution">
    <text evidence="2">The sequence shown here is derived from an EMBL/GenBank/DDBJ whole genome shotgun (WGS) entry which is preliminary data.</text>
</comment>
<protein>
    <recommendedName>
        <fullName evidence="1">DUF6933 domain-containing protein</fullName>
    </recommendedName>
</protein>
<dbReference type="Proteomes" id="UP001141259">
    <property type="component" value="Unassembled WGS sequence"/>
</dbReference>
<gene>
    <name evidence="2" type="ORF">NZH93_49020</name>
</gene>
<dbReference type="EMBL" id="JANYMP010000056">
    <property type="protein sequence ID" value="MCS7484822.1"/>
    <property type="molecule type" value="Genomic_DNA"/>
</dbReference>
<evidence type="ECO:0000259" key="1">
    <source>
        <dbReference type="Pfam" id="PF22016"/>
    </source>
</evidence>
<sequence length="169" mass="18554">MLIVRAAKKLLRLAGPSTARDDDRGTTALGPWYATVLFWRPRVVLLVNEATLLPVLLPLAPAATLTSRIAEQISTVLTAHDAPTTIVDEEQRHMQTAELGVTANRSVIDVMIDFARLAEIHHDDDPTVDLVTLAVRLAATPCSPLYRRNIRPDRELAATLQAMTTFPAE</sequence>
<evidence type="ECO:0000313" key="3">
    <source>
        <dbReference type="Proteomes" id="UP001141259"/>
    </source>
</evidence>
<name>A0A9X2VZ51_9PSEU</name>
<dbReference type="AlphaFoldDB" id="A0A9X2VZ51"/>
<reference evidence="2" key="1">
    <citation type="submission" date="2022-08" db="EMBL/GenBank/DDBJ databases">
        <authorList>
            <person name="Tistechok S."/>
            <person name="Samborskyy M."/>
            <person name="Roman I."/>
        </authorList>
    </citation>
    <scope>NUCLEOTIDE SEQUENCE</scope>
    <source>
        <strain evidence="2">DSM 103496</strain>
    </source>
</reference>
<organism evidence="2 3">
    <name type="scientific">Umezawaea endophytica</name>
    <dbReference type="NCBI Taxonomy" id="1654476"/>
    <lineage>
        <taxon>Bacteria</taxon>
        <taxon>Bacillati</taxon>
        <taxon>Actinomycetota</taxon>
        <taxon>Actinomycetes</taxon>
        <taxon>Pseudonocardiales</taxon>
        <taxon>Pseudonocardiaceae</taxon>
        <taxon>Umezawaea</taxon>
    </lineage>
</organism>
<evidence type="ECO:0000313" key="2">
    <source>
        <dbReference type="EMBL" id="MCS7484822.1"/>
    </source>
</evidence>